<evidence type="ECO:0000256" key="1">
    <source>
        <dbReference type="ARBA" id="ARBA00023002"/>
    </source>
</evidence>
<proteinExistence type="predicted"/>
<dbReference type="Pfam" id="PF00106">
    <property type="entry name" value="adh_short"/>
    <property type="match status" value="1"/>
</dbReference>
<comment type="caution">
    <text evidence="2">The sequence shown here is derived from an EMBL/GenBank/DDBJ whole genome shotgun (WGS) entry which is preliminary data.</text>
</comment>
<gene>
    <name evidence="2" type="ORF">DFJ43DRAFT_987156</name>
</gene>
<organism evidence="2 3">
    <name type="scientific">Lentinula guzmanii</name>
    <dbReference type="NCBI Taxonomy" id="2804957"/>
    <lineage>
        <taxon>Eukaryota</taxon>
        <taxon>Fungi</taxon>
        <taxon>Dikarya</taxon>
        <taxon>Basidiomycota</taxon>
        <taxon>Agaricomycotina</taxon>
        <taxon>Agaricomycetes</taxon>
        <taxon>Agaricomycetidae</taxon>
        <taxon>Agaricales</taxon>
        <taxon>Marasmiineae</taxon>
        <taxon>Omphalotaceae</taxon>
        <taxon>Lentinula</taxon>
    </lineage>
</organism>
<dbReference type="PANTHER" id="PTHR43157">
    <property type="entry name" value="PHOSPHATIDYLINOSITOL-GLYCAN BIOSYNTHESIS CLASS F PROTEIN-RELATED"/>
    <property type="match status" value="1"/>
</dbReference>
<dbReference type="AlphaFoldDB" id="A0AA38JW89"/>
<sequence length="362" mass="40284">MDQVIANLFALLRQLKPLPHVLQADLTGKVVVVTGANTGLGFEAAKHFAQMNPKKVILACRSEEKGEQAVQKIVRTGYMRAEVWPLDLSSFDSVQAFADRFEKEGGGRLDILVENAAVAPLESYQKTKDGYMTTVQVNALASSFHSLLMLPHMIRTAEEHPETSPRIVFVSSGLHESSTLSTDISKEILAQSNFIDALSSLEYFNQMWVFHNDPDPAVHTDNSSVLNIFFARALQTRLSKFCPIVVNSVDPGYCISDLRRSIVSGPRGWLFWLMDRLVAYSSEEGSRSLIHAALAGNKATIGASENETKYKGVYLSTQKIATVSKFARSEAGLRLQETFWNDMVQIASERDERVARFVKTYL</sequence>
<keyword evidence="1" id="KW-0560">Oxidoreductase</keyword>
<dbReference type="InterPro" id="IPR036291">
    <property type="entry name" value="NAD(P)-bd_dom_sf"/>
</dbReference>
<evidence type="ECO:0000313" key="2">
    <source>
        <dbReference type="EMBL" id="KAJ3737515.1"/>
    </source>
</evidence>
<protein>
    <recommendedName>
        <fullName evidence="4">NAD(P)-binding protein</fullName>
    </recommendedName>
</protein>
<evidence type="ECO:0000313" key="3">
    <source>
        <dbReference type="Proteomes" id="UP001176059"/>
    </source>
</evidence>
<reference evidence="2" key="2">
    <citation type="journal article" date="2023" name="Proc. Natl. Acad. Sci. U.S.A.">
        <title>A global phylogenomic analysis of the shiitake genus Lentinula.</title>
        <authorList>
            <person name="Sierra-Patev S."/>
            <person name="Min B."/>
            <person name="Naranjo-Ortiz M."/>
            <person name="Looney B."/>
            <person name="Konkel Z."/>
            <person name="Slot J.C."/>
            <person name="Sakamoto Y."/>
            <person name="Steenwyk J.L."/>
            <person name="Rokas A."/>
            <person name="Carro J."/>
            <person name="Camarero S."/>
            <person name="Ferreira P."/>
            <person name="Molpeceres G."/>
            <person name="Ruiz-Duenas F.J."/>
            <person name="Serrano A."/>
            <person name="Henrissat B."/>
            <person name="Drula E."/>
            <person name="Hughes K.W."/>
            <person name="Mata J.L."/>
            <person name="Ishikawa N.K."/>
            <person name="Vargas-Isla R."/>
            <person name="Ushijima S."/>
            <person name="Smith C.A."/>
            <person name="Donoghue J."/>
            <person name="Ahrendt S."/>
            <person name="Andreopoulos W."/>
            <person name="He G."/>
            <person name="LaButti K."/>
            <person name="Lipzen A."/>
            <person name="Ng V."/>
            <person name="Riley R."/>
            <person name="Sandor L."/>
            <person name="Barry K."/>
            <person name="Martinez A.T."/>
            <person name="Xiao Y."/>
            <person name="Gibbons J.G."/>
            <person name="Terashima K."/>
            <person name="Grigoriev I.V."/>
            <person name="Hibbett D."/>
        </authorList>
    </citation>
    <scope>NUCLEOTIDE SEQUENCE</scope>
    <source>
        <strain evidence="2">ET3784</strain>
    </source>
</reference>
<dbReference type="PRINTS" id="PR00081">
    <property type="entry name" value="GDHRDH"/>
</dbReference>
<dbReference type="Proteomes" id="UP001176059">
    <property type="component" value="Unassembled WGS sequence"/>
</dbReference>
<dbReference type="InterPro" id="IPR002347">
    <property type="entry name" value="SDR_fam"/>
</dbReference>
<dbReference type="SUPFAM" id="SSF51735">
    <property type="entry name" value="NAD(P)-binding Rossmann-fold domains"/>
    <property type="match status" value="1"/>
</dbReference>
<dbReference type="EMBL" id="JANVFO010000001">
    <property type="protein sequence ID" value="KAJ3737515.1"/>
    <property type="molecule type" value="Genomic_DNA"/>
</dbReference>
<dbReference type="PANTHER" id="PTHR43157:SF31">
    <property type="entry name" value="PHOSPHATIDYLINOSITOL-GLYCAN BIOSYNTHESIS CLASS F PROTEIN"/>
    <property type="match status" value="1"/>
</dbReference>
<dbReference type="Gene3D" id="3.40.50.720">
    <property type="entry name" value="NAD(P)-binding Rossmann-like Domain"/>
    <property type="match status" value="1"/>
</dbReference>
<keyword evidence="3" id="KW-1185">Reference proteome</keyword>
<name>A0AA38JW89_9AGAR</name>
<evidence type="ECO:0008006" key="4">
    <source>
        <dbReference type="Google" id="ProtNLM"/>
    </source>
</evidence>
<dbReference type="GO" id="GO:0016491">
    <property type="term" value="F:oxidoreductase activity"/>
    <property type="evidence" value="ECO:0007669"/>
    <property type="project" value="UniProtKB-KW"/>
</dbReference>
<accession>A0AA38JW89</accession>
<reference evidence="2" key="1">
    <citation type="submission" date="2022-08" db="EMBL/GenBank/DDBJ databases">
        <authorList>
            <consortium name="DOE Joint Genome Institute"/>
            <person name="Min B."/>
            <person name="Sierra-Patev S."/>
            <person name="Naranjo-Ortiz M."/>
            <person name="Looney B."/>
            <person name="Konkel Z."/>
            <person name="Slot J.C."/>
            <person name="Sakamoto Y."/>
            <person name="Steenwyk J.L."/>
            <person name="Rokas A."/>
            <person name="Carro J."/>
            <person name="Camarero S."/>
            <person name="Ferreira P."/>
            <person name="Molpeceres G."/>
            <person name="Ruiz-duenas F.J."/>
            <person name="Serrano A."/>
            <person name="Henrissat B."/>
            <person name="Drula E."/>
            <person name="Hughes K.W."/>
            <person name="Mata J.L."/>
            <person name="Ishikawa N.K."/>
            <person name="Vargas-Isla R."/>
            <person name="Ushijima S."/>
            <person name="Smith C.A."/>
            <person name="Ahrendt S."/>
            <person name="Andreopoulos W."/>
            <person name="He G."/>
            <person name="LaButti K."/>
            <person name="Lipzen A."/>
            <person name="Ng V."/>
            <person name="Riley R."/>
            <person name="Sandor L."/>
            <person name="Barry K."/>
            <person name="Martinez A.T."/>
            <person name="Xiao Y."/>
            <person name="Gibbons J.G."/>
            <person name="Terashima K."/>
            <person name="Hibbett D.S."/>
            <person name="Grigoriev I.V."/>
        </authorList>
    </citation>
    <scope>NUCLEOTIDE SEQUENCE</scope>
    <source>
        <strain evidence="2">ET3784</strain>
    </source>
</reference>